<evidence type="ECO:0000313" key="1">
    <source>
        <dbReference type="EMBL" id="GBO23447.1"/>
    </source>
</evidence>
<dbReference type="EMBL" id="BGPR01046498">
    <property type="protein sequence ID" value="GBO23447.1"/>
    <property type="molecule type" value="Genomic_DNA"/>
</dbReference>
<dbReference type="AlphaFoldDB" id="A0A4Y2VI63"/>
<reference evidence="1 2" key="1">
    <citation type="journal article" date="2019" name="Sci. Rep.">
        <title>Orb-weaving spider Araneus ventricosus genome elucidates the spidroin gene catalogue.</title>
        <authorList>
            <person name="Kono N."/>
            <person name="Nakamura H."/>
            <person name="Ohtoshi R."/>
            <person name="Moran D.A.P."/>
            <person name="Shinohara A."/>
            <person name="Yoshida Y."/>
            <person name="Fujiwara M."/>
            <person name="Mori M."/>
            <person name="Tomita M."/>
            <person name="Arakawa K."/>
        </authorList>
    </citation>
    <scope>NUCLEOTIDE SEQUENCE [LARGE SCALE GENOMIC DNA]</scope>
</reference>
<feature type="non-terminal residue" evidence="1">
    <location>
        <position position="1"/>
    </location>
</feature>
<gene>
    <name evidence="1" type="ORF">AVEN_6432_1</name>
</gene>
<proteinExistence type="predicted"/>
<protein>
    <submittedName>
        <fullName evidence="1">Uncharacterized protein</fullName>
    </submittedName>
</protein>
<keyword evidence="2" id="KW-1185">Reference proteome</keyword>
<comment type="caution">
    <text evidence="1">The sequence shown here is derived from an EMBL/GenBank/DDBJ whole genome shotgun (WGS) entry which is preliminary data.</text>
</comment>
<accession>A0A4Y2VI63</accession>
<dbReference type="Proteomes" id="UP000499080">
    <property type="component" value="Unassembled WGS sequence"/>
</dbReference>
<sequence length="48" mass="5115">FVVTHGSSILNNGIDTDDASSHRTAVSVADSTKTKSEWNRYDLGCGTT</sequence>
<organism evidence="1 2">
    <name type="scientific">Araneus ventricosus</name>
    <name type="common">Orbweaver spider</name>
    <name type="synonym">Epeira ventricosa</name>
    <dbReference type="NCBI Taxonomy" id="182803"/>
    <lineage>
        <taxon>Eukaryota</taxon>
        <taxon>Metazoa</taxon>
        <taxon>Ecdysozoa</taxon>
        <taxon>Arthropoda</taxon>
        <taxon>Chelicerata</taxon>
        <taxon>Arachnida</taxon>
        <taxon>Araneae</taxon>
        <taxon>Araneomorphae</taxon>
        <taxon>Entelegynae</taxon>
        <taxon>Araneoidea</taxon>
        <taxon>Araneidae</taxon>
        <taxon>Araneus</taxon>
    </lineage>
</organism>
<name>A0A4Y2VI63_ARAVE</name>
<evidence type="ECO:0000313" key="2">
    <source>
        <dbReference type="Proteomes" id="UP000499080"/>
    </source>
</evidence>